<dbReference type="EMBL" id="KZ821272">
    <property type="protein sequence ID" value="PYH40964.1"/>
    <property type="molecule type" value="Genomic_DNA"/>
</dbReference>
<keyword evidence="3" id="KW-1185">Reference proteome</keyword>
<evidence type="ECO:0000313" key="3">
    <source>
        <dbReference type="Proteomes" id="UP000248349"/>
    </source>
</evidence>
<dbReference type="GO" id="GO:0050661">
    <property type="term" value="F:NADP binding"/>
    <property type="evidence" value="ECO:0007669"/>
    <property type="project" value="InterPro"/>
</dbReference>
<accession>A0A318Z3H8</accession>
<dbReference type="RefSeq" id="XP_025426946.1">
    <property type="nucleotide sequence ID" value="XM_025572269.1"/>
</dbReference>
<feature type="domain" description="6-phosphogluconate dehydrogenase NADP-binding" evidence="1">
    <location>
        <begin position="5"/>
        <end position="157"/>
    </location>
</feature>
<dbReference type="AlphaFoldDB" id="A0A318Z3H8"/>
<dbReference type="InterPro" id="IPR006115">
    <property type="entry name" value="6PGDH_NADP-bd"/>
</dbReference>
<evidence type="ECO:0000259" key="1">
    <source>
        <dbReference type="Pfam" id="PF03446"/>
    </source>
</evidence>
<gene>
    <name evidence="2" type="ORF">BP01DRAFT_307009</name>
</gene>
<reference evidence="2 3" key="1">
    <citation type="submission" date="2016-12" db="EMBL/GenBank/DDBJ databases">
        <title>The genomes of Aspergillus section Nigri reveals drivers in fungal speciation.</title>
        <authorList>
            <consortium name="DOE Joint Genome Institute"/>
            <person name="Vesth T.C."/>
            <person name="Nybo J."/>
            <person name="Theobald S."/>
            <person name="Brandl J."/>
            <person name="Frisvad J.C."/>
            <person name="Nielsen K.F."/>
            <person name="Lyhne E.K."/>
            <person name="Kogle M.E."/>
            <person name="Kuo A."/>
            <person name="Riley R."/>
            <person name="Clum A."/>
            <person name="Nolan M."/>
            <person name="Lipzen A."/>
            <person name="Salamov A."/>
            <person name="Henrissat B."/>
            <person name="Wiebenga A."/>
            <person name="De Vries R.P."/>
            <person name="Grigoriev I.V."/>
            <person name="Mortensen U.H."/>
            <person name="Andersen M.R."/>
            <person name="Baker S.E."/>
        </authorList>
    </citation>
    <scope>NUCLEOTIDE SEQUENCE [LARGE SCALE GENOMIC DNA]</scope>
    <source>
        <strain evidence="2 3">JOP 1030-1</strain>
    </source>
</reference>
<dbReference type="Pfam" id="PF03446">
    <property type="entry name" value="NAD_binding_2"/>
    <property type="match status" value="1"/>
</dbReference>
<sequence length="159" mass="17036">MGPRMAFMGLGEMGKAMTRNLHRDGNLTSPLTLWNRTKSTADAHGADLGDCKVAETVQEAVENSDIVWSCLQDQSAVEQVFDSILAANVDITGKLFVDSSTIAPEWSNATAKRVIEAGGEFVSMPVMGEPVVAAAKKLICIPSGKPESVDRIRPYLEGV</sequence>
<dbReference type="Gene3D" id="3.40.50.720">
    <property type="entry name" value="NAD(P)-binding Rossmann-like Domain"/>
    <property type="match status" value="1"/>
</dbReference>
<dbReference type="PANTHER" id="PTHR43580">
    <property type="entry name" value="OXIDOREDUCTASE GLYR1-RELATED"/>
    <property type="match status" value="1"/>
</dbReference>
<dbReference type="GeneID" id="37073497"/>
<dbReference type="InterPro" id="IPR036291">
    <property type="entry name" value="NAD(P)-bd_dom_sf"/>
</dbReference>
<dbReference type="STRING" id="1450539.A0A318Z3H8"/>
<dbReference type="InterPro" id="IPR051265">
    <property type="entry name" value="HIBADH-related_NP60_sf"/>
</dbReference>
<evidence type="ECO:0000313" key="2">
    <source>
        <dbReference type="EMBL" id="PYH40964.1"/>
    </source>
</evidence>
<protein>
    <submittedName>
        <fullName evidence="2">NAD(P)-binding protein</fullName>
    </submittedName>
</protein>
<dbReference type="PANTHER" id="PTHR43580:SF3">
    <property type="entry name" value="6-PHOSPHOGLUCONATE DEHYDROGENASE FAMILY PROTEIN (AFU_ORTHOLOGUE AFUA_2G11600)"/>
    <property type="match status" value="1"/>
</dbReference>
<dbReference type="OrthoDB" id="435038at2759"/>
<proteinExistence type="predicted"/>
<name>A0A318Z3H8_9EURO</name>
<organism evidence="2 3">
    <name type="scientific">Aspergillus saccharolyticus JOP 1030-1</name>
    <dbReference type="NCBI Taxonomy" id="1450539"/>
    <lineage>
        <taxon>Eukaryota</taxon>
        <taxon>Fungi</taxon>
        <taxon>Dikarya</taxon>
        <taxon>Ascomycota</taxon>
        <taxon>Pezizomycotina</taxon>
        <taxon>Eurotiomycetes</taxon>
        <taxon>Eurotiomycetidae</taxon>
        <taxon>Eurotiales</taxon>
        <taxon>Aspergillaceae</taxon>
        <taxon>Aspergillus</taxon>
        <taxon>Aspergillus subgen. Circumdati</taxon>
    </lineage>
</organism>
<dbReference type="Proteomes" id="UP000248349">
    <property type="component" value="Unassembled WGS sequence"/>
</dbReference>
<dbReference type="SUPFAM" id="SSF51735">
    <property type="entry name" value="NAD(P)-binding Rossmann-fold domains"/>
    <property type="match status" value="1"/>
</dbReference>